<dbReference type="OrthoDB" id="8265848at2"/>
<proteinExistence type="predicted"/>
<evidence type="ECO:0000256" key="1">
    <source>
        <dbReference type="SAM" id="SignalP"/>
    </source>
</evidence>
<feature type="chain" id="PRO_5030031909" description="DUF3551 domain-containing protein" evidence="1">
    <location>
        <begin position="24"/>
        <end position="78"/>
    </location>
</feature>
<evidence type="ECO:0008006" key="4">
    <source>
        <dbReference type="Google" id="ProtNLM"/>
    </source>
</evidence>
<dbReference type="EMBL" id="FNTI01000001">
    <property type="protein sequence ID" value="SEE06587.1"/>
    <property type="molecule type" value="Genomic_DNA"/>
</dbReference>
<gene>
    <name evidence="2" type="ORF">SAMN05444171_6139</name>
</gene>
<protein>
    <recommendedName>
        <fullName evidence="4">DUF3551 domain-containing protein</fullName>
    </recommendedName>
</protein>
<accession>A0A1M7FEM6</accession>
<organism evidence="2 3">
    <name type="scientific">Bradyrhizobium lablabi</name>
    <dbReference type="NCBI Taxonomy" id="722472"/>
    <lineage>
        <taxon>Bacteria</taxon>
        <taxon>Pseudomonadati</taxon>
        <taxon>Pseudomonadota</taxon>
        <taxon>Alphaproteobacteria</taxon>
        <taxon>Hyphomicrobiales</taxon>
        <taxon>Nitrobacteraceae</taxon>
        <taxon>Bradyrhizobium</taxon>
    </lineage>
</organism>
<feature type="signal peptide" evidence="1">
    <location>
        <begin position="1"/>
        <end position="23"/>
    </location>
</feature>
<evidence type="ECO:0000313" key="3">
    <source>
        <dbReference type="Proteomes" id="UP000183208"/>
    </source>
</evidence>
<evidence type="ECO:0000313" key="2">
    <source>
        <dbReference type="EMBL" id="SEE06587.1"/>
    </source>
</evidence>
<reference evidence="2 3" key="1">
    <citation type="submission" date="2016-10" db="EMBL/GenBank/DDBJ databases">
        <authorList>
            <person name="de Groot N.N."/>
        </authorList>
    </citation>
    <scope>NUCLEOTIDE SEQUENCE [LARGE SCALE GENOMIC DNA]</scope>
    <source>
        <strain evidence="2 3">GAS522</strain>
    </source>
</reference>
<dbReference type="RefSeq" id="WP_074827123.1">
    <property type="nucleotide sequence ID" value="NZ_FNTI01000001.1"/>
</dbReference>
<dbReference type="Proteomes" id="UP000183208">
    <property type="component" value="Unassembled WGS sequence"/>
</dbReference>
<keyword evidence="1" id="KW-0732">Signal</keyword>
<name>A0A1M7FEM6_9BRAD</name>
<dbReference type="AlphaFoldDB" id="A0A1M7FEM6"/>
<sequence>MRLVISGIAALTLSIASFTLATAESCGDRAQTCVVKWGNPKAACYEPFRIAACEKTGRYVAPNGNVWRAIRVSQARQD</sequence>